<dbReference type="Pfam" id="PF13927">
    <property type="entry name" value="Ig_3"/>
    <property type="match status" value="1"/>
</dbReference>
<dbReference type="InterPro" id="IPR003598">
    <property type="entry name" value="Ig_sub2"/>
</dbReference>
<dbReference type="InterPro" id="IPR037448">
    <property type="entry name" value="Zig-8"/>
</dbReference>
<protein>
    <recommendedName>
        <fullName evidence="2">Ig-like domain-containing protein</fullName>
    </recommendedName>
</protein>
<dbReference type="InterPro" id="IPR003599">
    <property type="entry name" value="Ig_sub"/>
</dbReference>
<dbReference type="PANTHER" id="PTHR23279:SF3">
    <property type="entry name" value="DEFECTIVE PROBOSCIS EXTENSION RESPONSE 18"/>
    <property type="match status" value="1"/>
</dbReference>
<organism evidence="3 4">
    <name type="scientific">Nezara viridula</name>
    <name type="common">Southern green stink bug</name>
    <name type="synonym">Cimex viridulus</name>
    <dbReference type="NCBI Taxonomy" id="85310"/>
    <lineage>
        <taxon>Eukaryota</taxon>
        <taxon>Metazoa</taxon>
        <taxon>Ecdysozoa</taxon>
        <taxon>Arthropoda</taxon>
        <taxon>Hexapoda</taxon>
        <taxon>Insecta</taxon>
        <taxon>Pterygota</taxon>
        <taxon>Neoptera</taxon>
        <taxon>Paraneoptera</taxon>
        <taxon>Hemiptera</taxon>
        <taxon>Heteroptera</taxon>
        <taxon>Panheteroptera</taxon>
        <taxon>Pentatomomorpha</taxon>
        <taxon>Pentatomoidea</taxon>
        <taxon>Pentatomidae</taxon>
        <taxon>Pentatominae</taxon>
        <taxon>Nezara</taxon>
    </lineage>
</organism>
<feature type="chain" id="PRO_5040117791" description="Ig-like domain-containing protein" evidence="1">
    <location>
        <begin position="26"/>
        <end position="290"/>
    </location>
</feature>
<dbReference type="PANTHER" id="PTHR23279">
    <property type="entry name" value="DEFECTIVE PROBOSCIS EXTENSION RESPONSE DPR -RELATED"/>
    <property type="match status" value="1"/>
</dbReference>
<sequence>MSGAVPKGIWLALLLLTFSVEHEQAANVGGGGQNELHIQTTASPSTTPRGLAVSSGRSNFTVQAGTKFTLHCNYQPHDENTSVSWMRKMGDSLQLISVNTEIYSPDPRYRISFTKPADWQLHVQSVNFTDRGHYECQVNSHPPIVYSVHVNVVVPLMHIKDERDIPIRNKFYNSGSTIELRCLIVRVPQPTQFILWRHNSTVLNYDTTRGGISVKTDILPDGAKSQLYIANVGPTDSGNYSCSLGENAMTWVSVVVITGETPAAMQHGCAATSANLGLLTLLSAVLSALS</sequence>
<dbReference type="Pfam" id="PF07686">
    <property type="entry name" value="V-set"/>
    <property type="match status" value="1"/>
</dbReference>
<dbReference type="OrthoDB" id="6354602at2759"/>
<dbReference type="InterPro" id="IPR013783">
    <property type="entry name" value="Ig-like_fold"/>
</dbReference>
<evidence type="ECO:0000259" key="2">
    <source>
        <dbReference type="PROSITE" id="PS50835"/>
    </source>
</evidence>
<dbReference type="InterPro" id="IPR013106">
    <property type="entry name" value="Ig_V-set"/>
</dbReference>
<keyword evidence="4" id="KW-1185">Reference proteome</keyword>
<dbReference type="SUPFAM" id="SSF48726">
    <property type="entry name" value="Immunoglobulin"/>
    <property type="match status" value="2"/>
</dbReference>
<evidence type="ECO:0000313" key="3">
    <source>
        <dbReference type="EMBL" id="CAH1396572.1"/>
    </source>
</evidence>
<dbReference type="SMART" id="SM00409">
    <property type="entry name" value="IG"/>
    <property type="match status" value="2"/>
</dbReference>
<proteinExistence type="predicted"/>
<name>A0A9P0H727_NEZVI</name>
<dbReference type="Gene3D" id="2.60.40.10">
    <property type="entry name" value="Immunoglobulins"/>
    <property type="match status" value="2"/>
</dbReference>
<dbReference type="InterPro" id="IPR036179">
    <property type="entry name" value="Ig-like_dom_sf"/>
</dbReference>
<feature type="domain" description="Ig-like" evidence="2">
    <location>
        <begin position="48"/>
        <end position="151"/>
    </location>
</feature>
<evidence type="ECO:0000313" key="4">
    <source>
        <dbReference type="Proteomes" id="UP001152798"/>
    </source>
</evidence>
<accession>A0A9P0H727</accession>
<dbReference type="InterPro" id="IPR007110">
    <property type="entry name" value="Ig-like_dom"/>
</dbReference>
<gene>
    <name evidence="3" type="ORF">NEZAVI_LOCUS6617</name>
</gene>
<evidence type="ECO:0000256" key="1">
    <source>
        <dbReference type="SAM" id="SignalP"/>
    </source>
</evidence>
<dbReference type="GO" id="GO:0032589">
    <property type="term" value="C:neuron projection membrane"/>
    <property type="evidence" value="ECO:0007669"/>
    <property type="project" value="TreeGrafter"/>
</dbReference>
<dbReference type="Proteomes" id="UP001152798">
    <property type="component" value="Chromosome 3"/>
</dbReference>
<dbReference type="GO" id="GO:0050808">
    <property type="term" value="P:synapse organization"/>
    <property type="evidence" value="ECO:0007669"/>
    <property type="project" value="TreeGrafter"/>
</dbReference>
<feature type="signal peptide" evidence="1">
    <location>
        <begin position="1"/>
        <end position="25"/>
    </location>
</feature>
<feature type="domain" description="Ig-like" evidence="2">
    <location>
        <begin position="155"/>
        <end position="258"/>
    </location>
</feature>
<dbReference type="EMBL" id="OV725079">
    <property type="protein sequence ID" value="CAH1396572.1"/>
    <property type="molecule type" value="Genomic_DNA"/>
</dbReference>
<dbReference type="AlphaFoldDB" id="A0A9P0H727"/>
<dbReference type="PROSITE" id="PS50835">
    <property type="entry name" value="IG_LIKE"/>
    <property type="match status" value="2"/>
</dbReference>
<keyword evidence="1" id="KW-0732">Signal</keyword>
<reference evidence="3" key="1">
    <citation type="submission" date="2022-01" db="EMBL/GenBank/DDBJ databases">
        <authorList>
            <person name="King R."/>
        </authorList>
    </citation>
    <scope>NUCLEOTIDE SEQUENCE</scope>
</reference>
<dbReference type="SMART" id="SM00408">
    <property type="entry name" value="IGc2"/>
    <property type="match status" value="2"/>
</dbReference>